<comment type="caution">
    <text evidence="2">The sequence shown here is derived from an EMBL/GenBank/DDBJ whole genome shotgun (WGS) entry which is preliminary data.</text>
</comment>
<dbReference type="EMBL" id="MCGT01000054">
    <property type="protein sequence ID" value="ORX43537.1"/>
    <property type="molecule type" value="Genomic_DNA"/>
</dbReference>
<sequence length="179" mass="21478">MSETAPRPGELHENNTSLSTTWDMVDRSSEESADHYSKYEHSYSPRSRSYSRQRSYSRSPSRSRSRSRSPYYDRYRYRSYSHRPPPNYFGYHSSSYRSRCNRYHDTYLPSRYQRSSRSPPPRRSSPSPRSQPPPSFHSNPDCRLYVGNLSYEVAWLDLKDFMERGLFKCKMIWLDGYFR</sequence>
<dbReference type="InterPro" id="IPR035979">
    <property type="entry name" value="RBD_domain_sf"/>
</dbReference>
<reference evidence="2 3" key="1">
    <citation type="submission" date="2016-07" db="EMBL/GenBank/DDBJ databases">
        <title>Pervasive Adenine N6-methylation of Active Genes in Fungi.</title>
        <authorList>
            <consortium name="DOE Joint Genome Institute"/>
            <person name="Mondo S.J."/>
            <person name="Dannebaum R.O."/>
            <person name="Kuo R.C."/>
            <person name="Labutti K."/>
            <person name="Haridas S."/>
            <person name="Kuo A."/>
            <person name="Salamov A."/>
            <person name="Ahrendt S.R."/>
            <person name="Lipzen A."/>
            <person name="Sullivan W."/>
            <person name="Andreopoulos W.B."/>
            <person name="Clum A."/>
            <person name="Lindquist E."/>
            <person name="Daum C."/>
            <person name="Ramamoorthy G.K."/>
            <person name="Gryganskyi A."/>
            <person name="Culley D."/>
            <person name="Magnuson J.K."/>
            <person name="James T.Y."/>
            <person name="O'Malley M.A."/>
            <person name="Stajich J.E."/>
            <person name="Spatafora J.W."/>
            <person name="Visel A."/>
            <person name="Grigoriev I.V."/>
        </authorList>
    </citation>
    <scope>NUCLEOTIDE SEQUENCE [LARGE SCALE GENOMIC DNA]</scope>
    <source>
        <strain evidence="2 3">NRRL 3301</strain>
    </source>
</reference>
<evidence type="ECO:0000313" key="2">
    <source>
        <dbReference type="EMBL" id="ORX43537.1"/>
    </source>
</evidence>
<gene>
    <name evidence="2" type="ORF">DM01DRAFT_1198097</name>
</gene>
<accession>A0A1X2G379</accession>
<feature type="compositionally biased region" description="Basic and acidic residues" evidence="1">
    <location>
        <begin position="24"/>
        <end position="43"/>
    </location>
</feature>
<evidence type="ECO:0008006" key="4">
    <source>
        <dbReference type="Google" id="ProtNLM"/>
    </source>
</evidence>
<dbReference type="Proteomes" id="UP000242146">
    <property type="component" value="Unassembled WGS sequence"/>
</dbReference>
<protein>
    <recommendedName>
        <fullName evidence="4">RRM domain-containing protein</fullName>
    </recommendedName>
</protein>
<feature type="region of interest" description="Disordered" evidence="1">
    <location>
        <begin position="1"/>
        <end position="95"/>
    </location>
</feature>
<evidence type="ECO:0000313" key="3">
    <source>
        <dbReference type="Proteomes" id="UP000242146"/>
    </source>
</evidence>
<dbReference type="GO" id="GO:0003676">
    <property type="term" value="F:nucleic acid binding"/>
    <property type="evidence" value="ECO:0007669"/>
    <property type="project" value="InterPro"/>
</dbReference>
<dbReference type="STRING" id="101127.A0A1X2G379"/>
<dbReference type="AlphaFoldDB" id="A0A1X2G379"/>
<dbReference type="SUPFAM" id="SSF54928">
    <property type="entry name" value="RNA-binding domain, RBD"/>
    <property type="match status" value="1"/>
</dbReference>
<name>A0A1X2G379_9FUNG</name>
<feature type="compositionally biased region" description="Low complexity" evidence="1">
    <location>
        <begin position="44"/>
        <end position="60"/>
    </location>
</feature>
<feature type="compositionally biased region" description="Pro residues" evidence="1">
    <location>
        <begin position="118"/>
        <end position="135"/>
    </location>
</feature>
<keyword evidence="3" id="KW-1185">Reference proteome</keyword>
<feature type="region of interest" description="Disordered" evidence="1">
    <location>
        <begin position="108"/>
        <end position="139"/>
    </location>
</feature>
<evidence type="ECO:0000256" key="1">
    <source>
        <dbReference type="SAM" id="MobiDB-lite"/>
    </source>
</evidence>
<proteinExistence type="predicted"/>
<dbReference type="OrthoDB" id="1049195at2759"/>
<organism evidence="2 3">
    <name type="scientific">Hesseltinella vesiculosa</name>
    <dbReference type="NCBI Taxonomy" id="101127"/>
    <lineage>
        <taxon>Eukaryota</taxon>
        <taxon>Fungi</taxon>
        <taxon>Fungi incertae sedis</taxon>
        <taxon>Mucoromycota</taxon>
        <taxon>Mucoromycotina</taxon>
        <taxon>Mucoromycetes</taxon>
        <taxon>Mucorales</taxon>
        <taxon>Cunninghamellaceae</taxon>
        <taxon>Hesseltinella</taxon>
    </lineage>
</organism>